<keyword evidence="1" id="KW-0472">Membrane</keyword>
<feature type="transmembrane region" description="Helical" evidence="1">
    <location>
        <begin position="124"/>
        <end position="145"/>
    </location>
</feature>
<feature type="transmembrane region" description="Helical" evidence="1">
    <location>
        <begin position="66"/>
        <end position="85"/>
    </location>
</feature>
<reference evidence="2 3" key="1">
    <citation type="submission" date="2020-03" db="EMBL/GenBank/DDBJ databases">
        <authorList>
            <person name="Wang L."/>
            <person name="He N."/>
            <person name="Li Y."/>
            <person name="Fang Y."/>
            <person name="Zhang F."/>
        </authorList>
    </citation>
    <scope>NUCLEOTIDE SEQUENCE [LARGE SCALE GENOMIC DNA]</scope>
    <source>
        <strain evidence="2 3">36D10-4-7</strain>
    </source>
</reference>
<comment type="caution">
    <text evidence="2">The sequence shown here is derived from an EMBL/GenBank/DDBJ whole genome shotgun (WGS) entry which is preliminary data.</text>
</comment>
<keyword evidence="1" id="KW-0812">Transmembrane</keyword>
<organism evidence="2 3">
    <name type="scientific">Sphingomonas corticis</name>
    <dbReference type="NCBI Taxonomy" id="2722791"/>
    <lineage>
        <taxon>Bacteria</taxon>
        <taxon>Pseudomonadati</taxon>
        <taxon>Pseudomonadota</taxon>
        <taxon>Alphaproteobacteria</taxon>
        <taxon>Sphingomonadales</taxon>
        <taxon>Sphingomonadaceae</taxon>
        <taxon>Sphingomonas</taxon>
    </lineage>
</organism>
<sequence length="157" mass="16764">MAAGRARLLPWTTVMAGSLVTILPLGATLPLLPPFGLLVLLAWRLLAPLALRLWAPALLGFFDDLVSGQPVGSATLLWPLAYFLADALEARSGVRDFWTIWLIASFAIALVLLAGRVIATPWTAPVLLALCVQIVLSVLAFPLVARSVAFVDLKRAG</sequence>
<name>A0ABX1CMC4_9SPHN</name>
<feature type="transmembrane region" description="Helical" evidence="1">
    <location>
        <begin position="21"/>
        <end position="46"/>
    </location>
</feature>
<accession>A0ABX1CMC4</accession>
<feature type="transmembrane region" description="Helical" evidence="1">
    <location>
        <begin position="97"/>
        <end position="118"/>
    </location>
</feature>
<dbReference type="EMBL" id="JAAVJH010000006">
    <property type="protein sequence ID" value="NJR79140.1"/>
    <property type="molecule type" value="Genomic_DNA"/>
</dbReference>
<keyword evidence="3" id="KW-1185">Reference proteome</keyword>
<gene>
    <name evidence="2" type="ORF">HBH26_11145</name>
</gene>
<keyword evidence="1" id="KW-1133">Transmembrane helix</keyword>
<protein>
    <submittedName>
        <fullName evidence="2">Rod shape-determining protein MreD</fullName>
    </submittedName>
</protein>
<evidence type="ECO:0000256" key="1">
    <source>
        <dbReference type="SAM" id="Phobius"/>
    </source>
</evidence>
<evidence type="ECO:0000313" key="3">
    <source>
        <dbReference type="Proteomes" id="UP000732399"/>
    </source>
</evidence>
<proteinExistence type="predicted"/>
<dbReference type="Proteomes" id="UP000732399">
    <property type="component" value="Unassembled WGS sequence"/>
</dbReference>
<evidence type="ECO:0000313" key="2">
    <source>
        <dbReference type="EMBL" id="NJR79140.1"/>
    </source>
</evidence>